<dbReference type="GO" id="GO:0006415">
    <property type="term" value="P:translational termination"/>
    <property type="evidence" value="ECO:0007669"/>
    <property type="project" value="UniProtKB-UniRule"/>
</dbReference>
<dbReference type="HAMAP" id="MF_00040">
    <property type="entry name" value="RRF"/>
    <property type="match status" value="1"/>
</dbReference>
<dbReference type="GO" id="GO:0043023">
    <property type="term" value="F:ribosomal large subunit binding"/>
    <property type="evidence" value="ECO:0007669"/>
    <property type="project" value="TreeGrafter"/>
</dbReference>
<comment type="function">
    <text evidence="5">Responsible for the release of ribosomes from messenger RNA at the termination of protein biosynthesis. May increase the efficiency of translation by recycling ribosomes from one round of translation to another.</text>
</comment>
<evidence type="ECO:0000256" key="3">
    <source>
        <dbReference type="ARBA" id="ARBA00022490"/>
    </source>
</evidence>
<proteinExistence type="inferred from homology"/>
<dbReference type="AlphaFoldDB" id="A0AAU8DJJ3"/>
<sequence length="188" mass="21054">MSEALDMALLDAEEKMEKAFNVTKEDLASIRTGRATPNIFNKLSVEYYGAQTPLPQMASISIPEARMAIIKPYDATQLQAIEKSIRDSDLGINPSNDGNIIRIVFPQLTEERRRDLGKQARSRGEDAKVTVRNVRRKAKDDIDKLVKDGDIGEDEGSRAEKDLQHTTDKFVSGIDDLVKHKEAELLEV</sequence>
<dbReference type="Gene3D" id="1.10.132.20">
    <property type="entry name" value="Ribosome-recycling factor"/>
    <property type="match status" value="1"/>
</dbReference>
<feature type="domain" description="Ribosome recycling factor" evidence="6">
    <location>
        <begin position="24"/>
        <end position="186"/>
    </location>
</feature>
<gene>
    <name evidence="5 7" type="primary">frr</name>
    <name evidence="7" type="ORF">ABLG96_12665</name>
</gene>
<dbReference type="CDD" id="cd00520">
    <property type="entry name" value="RRF"/>
    <property type="match status" value="1"/>
</dbReference>
<reference evidence="7" key="1">
    <citation type="submission" date="2024-05" db="EMBL/GenBank/DDBJ databases">
        <authorList>
            <person name="Cai S.Y."/>
            <person name="Jin L.M."/>
            <person name="Li H.R."/>
        </authorList>
    </citation>
    <scope>NUCLEOTIDE SEQUENCE</scope>
    <source>
        <strain evidence="7">A5-74</strain>
    </source>
</reference>
<dbReference type="InterPro" id="IPR002661">
    <property type="entry name" value="Ribosome_recyc_fac"/>
</dbReference>
<dbReference type="EMBL" id="CP159218">
    <property type="protein sequence ID" value="XCG62128.1"/>
    <property type="molecule type" value="Genomic_DNA"/>
</dbReference>
<evidence type="ECO:0000259" key="6">
    <source>
        <dbReference type="Pfam" id="PF01765"/>
    </source>
</evidence>
<dbReference type="RefSeq" id="WP_353647743.1">
    <property type="nucleotide sequence ID" value="NZ_CP159218.1"/>
</dbReference>
<dbReference type="FunFam" id="1.10.132.20:FF:000001">
    <property type="entry name" value="Ribosome-recycling factor"/>
    <property type="match status" value="1"/>
</dbReference>
<dbReference type="InterPro" id="IPR023584">
    <property type="entry name" value="Ribosome_recyc_fac_dom"/>
</dbReference>
<keyword evidence="3 5" id="KW-0963">Cytoplasm</keyword>
<evidence type="ECO:0000256" key="2">
    <source>
        <dbReference type="ARBA" id="ARBA00005912"/>
    </source>
</evidence>
<evidence type="ECO:0000256" key="5">
    <source>
        <dbReference type="HAMAP-Rule" id="MF_00040"/>
    </source>
</evidence>
<name>A0AAU8DJJ3_9ACTN</name>
<dbReference type="SUPFAM" id="SSF55194">
    <property type="entry name" value="Ribosome recycling factor, RRF"/>
    <property type="match status" value="1"/>
</dbReference>
<keyword evidence="4 5" id="KW-0648">Protein biosynthesis</keyword>
<dbReference type="NCBIfam" id="TIGR00496">
    <property type="entry name" value="frr"/>
    <property type="match status" value="1"/>
</dbReference>
<comment type="similarity">
    <text evidence="2 5">Belongs to the RRF family.</text>
</comment>
<evidence type="ECO:0000256" key="1">
    <source>
        <dbReference type="ARBA" id="ARBA00004496"/>
    </source>
</evidence>
<comment type="subcellular location">
    <subcellularLocation>
        <location evidence="1 5">Cytoplasm</location>
    </subcellularLocation>
</comment>
<evidence type="ECO:0000313" key="7">
    <source>
        <dbReference type="EMBL" id="XCG62128.1"/>
    </source>
</evidence>
<accession>A0AAU8DJJ3</accession>
<protein>
    <recommendedName>
        <fullName evidence="5">Ribosome-recycling factor</fullName>
        <shortName evidence="5">RRF</shortName>
    </recommendedName>
    <alternativeName>
        <fullName evidence="5">Ribosome-releasing factor</fullName>
    </alternativeName>
</protein>
<organism evidence="7">
    <name type="scientific">Nakamurella sp. A5-74</name>
    <dbReference type="NCBI Taxonomy" id="3158264"/>
    <lineage>
        <taxon>Bacteria</taxon>
        <taxon>Bacillati</taxon>
        <taxon>Actinomycetota</taxon>
        <taxon>Actinomycetes</taxon>
        <taxon>Nakamurellales</taxon>
        <taxon>Nakamurellaceae</taxon>
        <taxon>Nakamurella</taxon>
    </lineage>
</organism>
<dbReference type="Gene3D" id="3.30.1360.40">
    <property type="match status" value="1"/>
</dbReference>
<dbReference type="Pfam" id="PF01765">
    <property type="entry name" value="RRF"/>
    <property type="match status" value="1"/>
</dbReference>
<dbReference type="PANTHER" id="PTHR20982:SF3">
    <property type="entry name" value="MITOCHONDRIAL RIBOSOME RECYCLING FACTOR PSEUDO 1"/>
    <property type="match status" value="1"/>
</dbReference>
<evidence type="ECO:0000256" key="4">
    <source>
        <dbReference type="ARBA" id="ARBA00022917"/>
    </source>
</evidence>
<dbReference type="InterPro" id="IPR036191">
    <property type="entry name" value="RRF_sf"/>
</dbReference>
<dbReference type="GO" id="GO:0005737">
    <property type="term" value="C:cytoplasm"/>
    <property type="evidence" value="ECO:0007669"/>
    <property type="project" value="UniProtKB-SubCell"/>
</dbReference>
<dbReference type="FunFam" id="3.30.1360.40:FF:000001">
    <property type="entry name" value="Ribosome-recycling factor"/>
    <property type="match status" value="1"/>
</dbReference>
<dbReference type="PANTHER" id="PTHR20982">
    <property type="entry name" value="RIBOSOME RECYCLING FACTOR"/>
    <property type="match status" value="1"/>
</dbReference>